<evidence type="ECO:0000313" key="1">
    <source>
        <dbReference type="EMBL" id="SVD13996.1"/>
    </source>
</evidence>
<feature type="non-terminal residue" evidence="1">
    <location>
        <position position="41"/>
    </location>
</feature>
<accession>A0A382SVS8</accession>
<dbReference type="AlphaFoldDB" id="A0A382SVS8"/>
<name>A0A382SVS8_9ZZZZ</name>
<reference evidence="1" key="1">
    <citation type="submission" date="2018-05" db="EMBL/GenBank/DDBJ databases">
        <authorList>
            <person name="Lanie J.A."/>
            <person name="Ng W.-L."/>
            <person name="Kazmierczak K.M."/>
            <person name="Andrzejewski T.M."/>
            <person name="Davidsen T.M."/>
            <person name="Wayne K.J."/>
            <person name="Tettelin H."/>
            <person name="Glass J.I."/>
            <person name="Rusch D."/>
            <person name="Podicherti R."/>
            <person name="Tsui H.-C.T."/>
            <person name="Winkler M.E."/>
        </authorList>
    </citation>
    <scope>NUCLEOTIDE SEQUENCE</scope>
</reference>
<protein>
    <submittedName>
        <fullName evidence="1">Uncharacterized protein</fullName>
    </submittedName>
</protein>
<sequence length="41" mass="4476">MTVPAFPSSASLMQGMEVTITFSPWYFKKCMAALILGPILP</sequence>
<gene>
    <name evidence="1" type="ORF">METZ01_LOCUS366850</name>
</gene>
<dbReference type="EMBL" id="UINC01131973">
    <property type="protein sequence ID" value="SVD13996.1"/>
    <property type="molecule type" value="Genomic_DNA"/>
</dbReference>
<organism evidence="1">
    <name type="scientific">marine metagenome</name>
    <dbReference type="NCBI Taxonomy" id="408172"/>
    <lineage>
        <taxon>unclassified sequences</taxon>
        <taxon>metagenomes</taxon>
        <taxon>ecological metagenomes</taxon>
    </lineage>
</organism>
<proteinExistence type="predicted"/>